<keyword evidence="6" id="KW-0297">G-protein coupled receptor</keyword>
<protein>
    <recommendedName>
        <fullName evidence="8">G-protein coupled receptors family 1 profile domain-containing protein</fullName>
    </recommendedName>
</protein>
<evidence type="ECO:0000256" key="4">
    <source>
        <dbReference type="ARBA" id="ARBA00022989"/>
    </source>
</evidence>
<keyword evidence="10" id="KW-1185">Reference proteome</keyword>
<evidence type="ECO:0000256" key="1">
    <source>
        <dbReference type="ARBA" id="ARBA00004651"/>
    </source>
</evidence>
<evidence type="ECO:0000259" key="8">
    <source>
        <dbReference type="PROSITE" id="PS50262"/>
    </source>
</evidence>
<evidence type="ECO:0000256" key="7">
    <source>
        <dbReference type="SAM" id="Phobius"/>
    </source>
</evidence>
<feature type="transmembrane region" description="Helical" evidence="7">
    <location>
        <begin position="234"/>
        <end position="257"/>
    </location>
</feature>
<comment type="subcellular location">
    <subcellularLocation>
        <location evidence="1">Cell membrane</location>
        <topology evidence="1">Multi-pass membrane protein</topology>
    </subcellularLocation>
</comment>
<dbReference type="Gene3D" id="1.20.1070.10">
    <property type="entry name" value="Rhodopsin 7-helix transmembrane proteins"/>
    <property type="match status" value="1"/>
</dbReference>
<evidence type="ECO:0000256" key="6">
    <source>
        <dbReference type="RuleBase" id="RU000688"/>
    </source>
</evidence>
<organism evidence="9 10">
    <name type="scientific">Porites lobata</name>
    <dbReference type="NCBI Taxonomy" id="104759"/>
    <lineage>
        <taxon>Eukaryota</taxon>
        <taxon>Metazoa</taxon>
        <taxon>Cnidaria</taxon>
        <taxon>Anthozoa</taxon>
        <taxon>Hexacorallia</taxon>
        <taxon>Scleractinia</taxon>
        <taxon>Fungiina</taxon>
        <taxon>Poritidae</taxon>
        <taxon>Porites</taxon>
    </lineage>
</organism>
<feature type="transmembrane region" description="Helical" evidence="7">
    <location>
        <begin position="305"/>
        <end position="323"/>
    </location>
</feature>
<dbReference type="PRINTS" id="PR00237">
    <property type="entry name" value="GPCRRHODOPSN"/>
</dbReference>
<feature type="transmembrane region" description="Helical" evidence="7">
    <location>
        <begin position="193"/>
        <end position="214"/>
    </location>
</feature>
<dbReference type="Pfam" id="PF00001">
    <property type="entry name" value="7tm_1"/>
    <property type="match status" value="1"/>
</dbReference>
<evidence type="ECO:0000256" key="3">
    <source>
        <dbReference type="ARBA" id="ARBA00022692"/>
    </source>
</evidence>
<comment type="caution">
    <text evidence="9">The sequence shown here is derived from an EMBL/GenBank/DDBJ whole genome shotgun (WGS) entry which is preliminary data.</text>
</comment>
<dbReference type="Proteomes" id="UP001159405">
    <property type="component" value="Unassembled WGS sequence"/>
</dbReference>
<dbReference type="PROSITE" id="PS50262">
    <property type="entry name" value="G_PROTEIN_RECEP_F1_2"/>
    <property type="match status" value="1"/>
</dbReference>
<keyword evidence="2" id="KW-1003">Cell membrane</keyword>
<evidence type="ECO:0000256" key="5">
    <source>
        <dbReference type="ARBA" id="ARBA00023136"/>
    </source>
</evidence>
<evidence type="ECO:0000313" key="10">
    <source>
        <dbReference type="Proteomes" id="UP001159405"/>
    </source>
</evidence>
<accession>A0ABN8MYN6</accession>
<dbReference type="PANTHER" id="PTHR22750">
    <property type="entry name" value="G-PROTEIN COUPLED RECEPTOR"/>
    <property type="match status" value="1"/>
</dbReference>
<keyword evidence="5 7" id="KW-0472">Membrane</keyword>
<evidence type="ECO:0000256" key="2">
    <source>
        <dbReference type="ARBA" id="ARBA00022475"/>
    </source>
</evidence>
<dbReference type="InterPro" id="IPR000276">
    <property type="entry name" value="GPCR_Rhodpsn"/>
</dbReference>
<keyword evidence="4 7" id="KW-1133">Transmembrane helix</keyword>
<feature type="transmembrane region" description="Helical" evidence="7">
    <location>
        <begin position="365"/>
        <end position="385"/>
    </location>
</feature>
<dbReference type="InterPro" id="IPR017452">
    <property type="entry name" value="GPCR_Rhodpsn_7TM"/>
</dbReference>
<proteinExistence type="inferred from homology"/>
<feature type="transmembrane region" description="Helical" evidence="7">
    <location>
        <begin position="278"/>
        <end position="299"/>
    </location>
</feature>
<sequence length="440" mass="50015">MLLSIWIPNAVGIILVSVESVCYLTTTCFYFKIYLAVRHHSNQIHVLQAQLAQNNEGDMSNTTRERKAAVGTFYVLKTSISYFKDSFSNLPHKSRQIVLKYVMSDKSLIQFPQLIFQALNDDFCVPTKSKHAKVGACARHCRAFFGANLIMMQALLIANCVFNAFFSFTAITLNIVTIIALRKPLTIPRALKIFLMSMAVSDLGVGLLVQPLYITRLVMIIKENTQTLYFEITLNSFYAAAFFLTSASFLSVVALAADRFLALHLHLRYQELVTPKRVVAVVIANWILSAIPMLLSIWILNAVAIILVSVESVCYLTTAFFYFKIYLAVRRHSNQIHVLQAQLAQNNEGDMTNAARQRKAAVGTFYVYLVFLICYLPSTYLWIIYISTGPSTMLFQFGLYTNTLIYLNSSLNPLIYSWKMRHVRHAIMEILRNILPYPNQ</sequence>
<keyword evidence="6" id="KW-0675">Receptor</keyword>
<gene>
    <name evidence="9" type="ORF">PLOB_00035386</name>
</gene>
<dbReference type="EMBL" id="CALNXK010000005">
    <property type="protein sequence ID" value="CAH3037177.1"/>
    <property type="molecule type" value="Genomic_DNA"/>
</dbReference>
<dbReference type="PROSITE" id="PS00237">
    <property type="entry name" value="G_PROTEIN_RECEP_F1_1"/>
    <property type="match status" value="1"/>
</dbReference>
<keyword evidence="6" id="KW-0807">Transducer</keyword>
<evidence type="ECO:0000313" key="9">
    <source>
        <dbReference type="EMBL" id="CAH3037177.1"/>
    </source>
</evidence>
<feature type="transmembrane region" description="Helical" evidence="7">
    <location>
        <begin position="397"/>
        <end position="418"/>
    </location>
</feature>
<comment type="similarity">
    <text evidence="6">Belongs to the G-protein coupled receptor 1 family.</text>
</comment>
<reference evidence="9 10" key="1">
    <citation type="submission" date="2022-05" db="EMBL/GenBank/DDBJ databases">
        <authorList>
            <consortium name="Genoscope - CEA"/>
            <person name="William W."/>
        </authorList>
    </citation>
    <scope>NUCLEOTIDE SEQUENCE [LARGE SCALE GENOMIC DNA]</scope>
</reference>
<dbReference type="SUPFAM" id="SSF81321">
    <property type="entry name" value="Family A G protein-coupled receptor-like"/>
    <property type="match status" value="1"/>
</dbReference>
<feature type="transmembrane region" description="Helical" evidence="7">
    <location>
        <begin position="164"/>
        <end position="181"/>
    </location>
</feature>
<keyword evidence="3 6" id="KW-0812">Transmembrane</keyword>
<name>A0ABN8MYN6_9CNID</name>
<feature type="domain" description="G-protein coupled receptors family 1 profile" evidence="8">
    <location>
        <begin position="173"/>
        <end position="416"/>
    </location>
</feature>
<dbReference type="CDD" id="cd00637">
    <property type="entry name" value="7tm_classA_rhodopsin-like"/>
    <property type="match status" value="1"/>
</dbReference>